<dbReference type="AlphaFoldDB" id="A0A2T0SYN3"/>
<sequence>MNLFLPQPACELGLNELDILLATQVNDEDPDAISKHIANLAGVQGYSAKLLASCEYLKLSGPSPTTKALYTLAERLNAGLGKSLLAHQSILGKLKAELTLASYQK</sequence>
<dbReference type="RefSeq" id="WP_106138240.1">
    <property type="nucleotide sequence ID" value="NZ_PVTE01000009.1"/>
</dbReference>
<accession>A0A2T0SYN3</accession>
<proteinExistence type="predicted"/>
<evidence type="ECO:0000313" key="2">
    <source>
        <dbReference type="Proteomes" id="UP000238375"/>
    </source>
</evidence>
<dbReference type="EMBL" id="PVTE01000009">
    <property type="protein sequence ID" value="PRY38514.1"/>
    <property type="molecule type" value="Genomic_DNA"/>
</dbReference>
<protein>
    <submittedName>
        <fullName evidence="1">Uncharacterized protein</fullName>
    </submittedName>
</protein>
<name>A0A2T0SYN3_9BACT</name>
<gene>
    <name evidence="1" type="ORF">CLV58_109241</name>
</gene>
<organism evidence="1 2">
    <name type="scientific">Spirosoma oryzae</name>
    <dbReference type="NCBI Taxonomy" id="1469603"/>
    <lineage>
        <taxon>Bacteria</taxon>
        <taxon>Pseudomonadati</taxon>
        <taxon>Bacteroidota</taxon>
        <taxon>Cytophagia</taxon>
        <taxon>Cytophagales</taxon>
        <taxon>Cytophagaceae</taxon>
        <taxon>Spirosoma</taxon>
    </lineage>
</organism>
<keyword evidence="2" id="KW-1185">Reference proteome</keyword>
<reference evidence="1 2" key="1">
    <citation type="submission" date="2018-03" db="EMBL/GenBank/DDBJ databases">
        <title>Genomic Encyclopedia of Archaeal and Bacterial Type Strains, Phase II (KMG-II): from individual species to whole genera.</title>
        <authorList>
            <person name="Goeker M."/>
        </authorList>
    </citation>
    <scope>NUCLEOTIDE SEQUENCE [LARGE SCALE GENOMIC DNA]</scope>
    <source>
        <strain evidence="1 2">DSM 28354</strain>
    </source>
</reference>
<dbReference type="Proteomes" id="UP000238375">
    <property type="component" value="Unassembled WGS sequence"/>
</dbReference>
<comment type="caution">
    <text evidence="1">The sequence shown here is derived from an EMBL/GenBank/DDBJ whole genome shotgun (WGS) entry which is preliminary data.</text>
</comment>
<evidence type="ECO:0000313" key="1">
    <source>
        <dbReference type="EMBL" id="PRY38514.1"/>
    </source>
</evidence>